<evidence type="ECO:0000256" key="2">
    <source>
        <dbReference type="ARBA" id="ARBA00049106"/>
    </source>
</evidence>
<dbReference type="EMBL" id="VLKF01000001">
    <property type="protein sequence ID" value="TWH71898.1"/>
    <property type="molecule type" value="Genomic_DNA"/>
</dbReference>
<proteinExistence type="inferred from homology"/>
<dbReference type="InterPro" id="IPR012349">
    <property type="entry name" value="Split_barrel_FMN-bd"/>
</dbReference>
<dbReference type="Pfam" id="PF04075">
    <property type="entry name" value="F420H2_quin_red"/>
    <property type="match status" value="1"/>
</dbReference>
<dbReference type="PANTHER" id="PTHR39428:SF3">
    <property type="entry name" value="DEAZAFLAVIN-DEPENDENT NITROREDUCTASE"/>
    <property type="match status" value="1"/>
</dbReference>
<dbReference type="OrthoDB" id="8225825at2"/>
<evidence type="ECO:0000313" key="3">
    <source>
        <dbReference type="EMBL" id="TWH71898.1"/>
    </source>
</evidence>
<name>A0A562ILX2_9ACTN</name>
<dbReference type="InterPro" id="IPR004378">
    <property type="entry name" value="F420H2_quin_Rdtase"/>
</dbReference>
<dbReference type="GO" id="GO:0016491">
    <property type="term" value="F:oxidoreductase activity"/>
    <property type="evidence" value="ECO:0007669"/>
    <property type="project" value="InterPro"/>
</dbReference>
<accession>A0A562ILX2</accession>
<dbReference type="RefSeq" id="WP_153360815.1">
    <property type="nucleotide sequence ID" value="NZ_ML762497.1"/>
</dbReference>
<evidence type="ECO:0000256" key="1">
    <source>
        <dbReference type="ARBA" id="ARBA00008710"/>
    </source>
</evidence>
<sequence length="148" mass="16734">MPLDGEYQPSPEKWVRDQVELYERTGGREGNTLPGRTEPVVVYSTRGAKSGKVRKNPLMRIEHDGAYAMVASAGGAPKHPTWYFNLTAHPDQVTVQDGDQVWDGVAREVTGEEKAVWWERAVAAFPDYAEYQTRTDREIPVFVVERAR</sequence>
<dbReference type="GO" id="GO:0005886">
    <property type="term" value="C:plasma membrane"/>
    <property type="evidence" value="ECO:0007669"/>
    <property type="project" value="TreeGrafter"/>
</dbReference>
<comment type="caution">
    <text evidence="3">The sequence shown here is derived from an EMBL/GenBank/DDBJ whole genome shotgun (WGS) entry which is preliminary data.</text>
</comment>
<dbReference type="Gene3D" id="2.30.110.10">
    <property type="entry name" value="Electron Transport, Fmn-binding Protein, Chain A"/>
    <property type="match status" value="1"/>
</dbReference>
<dbReference type="Proteomes" id="UP000321490">
    <property type="component" value="Unassembled WGS sequence"/>
</dbReference>
<dbReference type="PANTHER" id="PTHR39428">
    <property type="entry name" value="F420H(2)-DEPENDENT QUINONE REDUCTASE RV1261C"/>
    <property type="match status" value="1"/>
</dbReference>
<reference evidence="3 4" key="1">
    <citation type="submission" date="2019-07" db="EMBL/GenBank/DDBJ databases">
        <title>R&amp;d 2014.</title>
        <authorList>
            <person name="Klenk H.-P."/>
        </authorList>
    </citation>
    <scope>NUCLEOTIDE SEQUENCE [LARGE SCALE GENOMIC DNA]</scope>
    <source>
        <strain evidence="3 4">DSM 45764</strain>
    </source>
</reference>
<dbReference type="AlphaFoldDB" id="A0A562ILX2"/>
<keyword evidence="4" id="KW-1185">Reference proteome</keyword>
<organism evidence="3 4">
    <name type="scientific">Modestobacter roseus</name>
    <dbReference type="NCBI Taxonomy" id="1181884"/>
    <lineage>
        <taxon>Bacteria</taxon>
        <taxon>Bacillati</taxon>
        <taxon>Actinomycetota</taxon>
        <taxon>Actinomycetes</taxon>
        <taxon>Geodermatophilales</taxon>
        <taxon>Geodermatophilaceae</taxon>
        <taxon>Modestobacter</taxon>
    </lineage>
</organism>
<gene>
    <name evidence="3" type="ORF">JD78_00398</name>
</gene>
<evidence type="ECO:0000313" key="4">
    <source>
        <dbReference type="Proteomes" id="UP000321490"/>
    </source>
</evidence>
<dbReference type="NCBIfam" id="TIGR00026">
    <property type="entry name" value="hi_GC_TIGR00026"/>
    <property type="match status" value="1"/>
</dbReference>
<protein>
    <submittedName>
        <fullName evidence="3">Deazaflavin-dependent oxidoreductase (Nitroreductase family)</fullName>
    </submittedName>
</protein>
<comment type="similarity">
    <text evidence="1">Belongs to the F420H(2)-dependent quinone reductase family.</text>
</comment>
<dbReference type="GO" id="GO:0070967">
    <property type="term" value="F:coenzyme F420 binding"/>
    <property type="evidence" value="ECO:0007669"/>
    <property type="project" value="TreeGrafter"/>
</dbReference>
<comment type="catalytic activity">
    <reaction evidence="2">
        <text>oxidized coenzyme F420-(gamma-L-Glu)(n) + a quinol + H(+) = reduced coenzyme F420-(gamma-L-Glu)(n) + a quinone</text>
        <dbReference type="Rhea" id="RHEA:39663"/>
        <dbReference type="Rhea" id="RHEA-COMP:12939"/>
        <dbReference type="Rhea" id="RHEA-COMP:14378"/>
        <dbReference type="ChEBI" id="CHEBI:15378"/>
        <dbReference type="ChEBI" id="CHEBI:24646"/>
        <dbReference type="ChEBI" id="CHEBI:132124"/>
        <dbReference type="ChEBI" id="CHEBI:133980"/>
        <dbReference type="ChEBI" id="CHEBI:139511"/>
    </reaction>
</comment>